<evidence type="ECO:0000256" key="1">
    <source>
        <dbReference type="ARBA" id="ARBA00022669"/>
    </source>
</evidence>
<name>A0A6G1GBL0_9PEZI</name>
<dbReference type="GeneID" id="54414753"/>
<dbReference type="SUPFAM" id="SSF57016">
    <property type="entry name" value="Plant lectins/antimicrobial peptides"/>
    <property type="match status" value="1"/>
</dbReference>
<sequence>MSTYGACGPNSDNDATCLDSRFGDYYSTSGLRGSSEAHCQSSAPATATSPTMGNAAPTLTLAALAWTRRSATAVARVDGAGRIPLIAARQLAILIMVRVIQDPQFRRMGVAEVPLVFGATCQRTPFGNCCSPYGRCRSDSIYCDAGCQAEFGLCN</sequence>
<dbReference type="GO" id="GO:0008061">
    <property type="term" value="F:chitin binding"/>
    <property type="evidence" value="ECO:0007669"/>
    <property type="project" value="UniProtKB-KW"/>
</dbReference>
<evidence type="ECO:0000313" key="3">
    <source>
        <dbReference type="Proteomes" id="UP000504638"/>
    </source>
</evidence>
<dbReference type="InterPro" id="IPR036861">
    <property type="entry name" value="Endochitinase-like_sf"/>
</dbReference>
<protein>
    <recommendedName>
        <fullName evidence="5">Chitin-binding type-1 domain-containing protein</fullName>
    </recommendedName>
</protein>
<reference evidence="4" key="3">
    <citation type="submission" date="2025-04" db="UniProtKB">
        <authorList>
            <consortium name="RefSeq"/>
        </authorList>
    </citation>
    <scope>IDENTIFICATION</scope>
    <source>
        <strain evidence="4">CBS 781.70</strain>
    </source>
</reference>
<gene>
    <name evidence="2 4" type="ORF">P152DRAFT_183081</name>
</gene>
<evidence type="ECO:0008006" key="5">
    <source>
        <dbReference type="Google" id="ProtNLM"/>
    </source>
</evidence>
<dbReference type="Gene3D" id="3.30.60.10">
    <property type="entry name" value="Endochitinase-like"/>
    <property type="match status" value="1"/>
</dbReference>
<keyword evidence="3" id="KW-1185">Reference proteome</keyword>
<accession>A0A6G1GBL0</accession>
<reference evidence="4" key="2">
    <citation type="submission" date="2020-04" db="EMBL/GenBank/DDBJ databases">
        <authorList>
            <consortium name="NCBI Genome Project"/>
        </authorList>
    </citation>
    <scope>NUCLEOTIDE SEQUENCE</scope>
    <source>
        <strain evidence="4">CBS 781.70</strain>
    </source>
</reference>
<dbReference type="EMBL" id="ML975151">
    <property type="protein sequence ID" value="KAF1815362.1"/>
    <property type="molecule type" value="Genomic_DNA"/>
</dbReference>
<dbReference type="AlphaFoldDB" id="A0A6G1GBL0"/>
<organism evidence="2">
    <name type="scientific">Eremomyces bilateralis CBS 781.70</name>
    <dbReference type="NCBI Taxonomy" id="1392243"/>
    <lineage>
        <taxon>Eukaryota</taxon>
        <taxon>Fungi</taxon>
        <taxon>Dikarya</taxon>
        <taxon>Ascomycota</taxon>
        <taxon>Pezizomycotina</taxon>
        <taxon>Dothideomycetes</taxon>
        <taxon>Dothideomycetes incertae sedis</taxon>
        <taxon>Eremomycetales</taxon>
        <taxon>Eremomycetaceae</taxon>
        <taxon>Eremomyces</taxon>
    </lineage>
</organism>
<dbReference type="OrthoDB" id="1193027at2759"/>
<dbReference type="Proteomes" id="UP000504638">
    <property type="component" value="Unplaced"/>
</dbReference>
<evidence type="ECO:0000313" key="4">
    <source>
        <dbReference type="RefSeq" id="XP_033536993.1"/>
    </source>
</evidence>
<dbReference type="RefSeq" id="XP_033536993.1">
    <property type="nucleotide sequence ID" value="XM_033674183.1"/>
</dbReference>
<reference evidence="2 4" key="1">
    <citation type="submission" date="2020-01" db="EMBL/GenBank/DDBJ databases">
        <authorList>
            <consortium name="DOE Joint Genome Institute"/>
            <person name="Haridas S."/>
            <person name="Albert R."/>
            <person name="Binder M."/>
            <person name="Bloem J."/>
            <person name="Labutti K."/>
            <person name="Salamov A."/>
            <person name="Andreopoulos B."/>
            <person name="Baker S.E."/>
            <person name="Barry K."/>
            <person name="Bills G."/>
            <person name="Bluhm B.H."/>
            <person name="Cannon C."/>
            <person name="Castanera R."/>
            <person name="Culley D.E."/>
            <person name="Daum C."/>
            <person name="Ezra D."/>
            <person name="Gonzalez J.B."/>
            <person name="Henrissat B."/>
            <person name="Kuo A."/>
            <person name="Liang C."/>
            <person name="Lipzen A."/>
            <person name="Lutzoni F."/>
            <person name="Magnuson J."/>
            <person name="Mondo S."/>
            <person name="Nolan M."/>
            <person name="Ohm R."/>
            <person name="Pangilinan J."/>
            <person name="Park H.-J."/>
            <person name="Ramirez L."/>
            <person name="Alfaro M."/>
            <person name="Sun H."/>
            <person name="Tritt A."/>
            <person name="Yoshinaga Y."/>
            <person name="Zwiers L.-H."/>
            <person name="Turgeon B.G."/>
            <person name="Goodwin S.B."/>
            <person name="Spatafora J.W."/>
            <person name="Crous P.W."/>
            <person name="Grigoriev I.V."/>
        </authorList>
    </citation>
    <scope>NUCLEOTIDE SEQUENCE</scope>
    <source>
        <strain evidence="2 4">CBS 781.70</strain>
    </source>
</reference>
<keyword evidence="1" id="KW-0147">Chitin-binding</keyword>
<evidence type="ECO:0000313" key="2">
    <source>
        <dbReference type="EMBL" id="KAF1815362.1"/>
    </source>
</evidence>
<proteinExistence type="predicted"/>